<keyword evidence="1" id="KW-0732">Signal</keyword>
<evidence type="ECO:0000256" key="1">
    <source>
        <dbReference type="SAM" id="SignalP"/>
    </source>
</evidence>
<reference evidence="2 3" key="1">
    <citation type="submission" date="2017-12" db="EMBL/GenBank/DDBJ databases">
        <authorList>
            <person name="Pombert J.-F."/>
            <person name="Haag K.L."/>
            <person name="Ebert D."/>
        </authorList>
    </citation>
    <scope>NUCLEOTIDE SEQUENCE [LARGE SCALE GENOMIC DNA]</scope>
    <source>
        <strain evidence="2">IL-BN-2</strain>
    </source>
</reference>
<comment type="caution">
    <text evidence="2">The sequence shown here is derived from an EMBL/GenBank/DDBJ whole genome shotgun (WGS) entry which is preliminary data.</text>
</comment>
<accession>A0A4Q9LBF5</accession>
<dbReference type="VEuPathDB" id="MicrosporidiaDB:CWI36_2731p0010"/>
<dbReference type="AlphaFoldDB" id="A0A4Q9LBF5"/>
<evidence type="ECO:0000313" key="2">
    <source>
        <dbReference type="EMBL" id="TBU05118.1"/>
    </source>
</evidence>
<feature type="chain" id="PRO_5020813396" evidence="1">
    <location>
        <begin position="20"/>
        <end position="606"/>
    </location>
</feature>
<dbReference type="VEuPathDB" id="MicrosporidiaDB:CWI39_0716p0010"/>
<evidence type="ECO:0000313" key="3">
    <source>
        <dbReference type="Proteomes" id="UP000293045"/>
    </source>
</evidence>
<feature type="signal peptide" evidence="1">
    <location>
        <begin position="1"/>
        <end position="19"/>
    </location>
</feature>
<name>A0A4Q9LBF5_9MICR</name>
<dbReference type="Proteomes" id="UP000293045">
    <property type="component" value="Unassembled WGS sequence"/>
</dbReference>
<gene>
    <name evidence="2" type="ORF">CWI39_0716p0010</name>
</gene>
<proteinExistence type="predicted"/>
<organism evidence="2 3">
    <name type="scientific">Hamiltosporidium magnivora</name>
    <dbReference type="NCBI Taxonomy" id="148818"/>
    <lineage>
        <taxon>Eukaryota</taxon>
        <taxon>Fungi</taxon>
        <taxon>Fungi incertae sedis</taxon>
        <taxon>Microsporidia</taxon>
        <taxon>Dubosqiidae</taxon>
        <taxon>Hamiltosporidium</taxon>
    </lineage>
</organism>
<sequence>MKISFSFPATFTFLLKVFATTNQRNNKRVLEPNSIAQNSDDYPGIDGFDYLSFAKVFMIQSDPIQPQEIETSTTKFLQNKQESFQANPQTSYLHENYIPEENIEISSFDNASLHITCSDANKTVSSIYSPTPIPAFHIAFSEKAGKERISEHFEEESMKRDVVNKQFTTETTCSQPIINDLSTLCSKEVSMLNQEFQPANIPVEIQINRSIPYNVKESETINKTTFLATNNEILVYKGIKNRISDVPSFNCFMNQIISERNLDKANQESVQVIKQELHRIIFSSDSVDNCTENEYTDDGLDEENILFKLKDKNSEFYRNEYETYEDLKTVLKFRRKLVKFESTFFPELATSEWAKTIEQNMCVNPLENIKKSKINLIFPELNLFFESFKANQFAYISKGHILYVHYLYEIMSLLTYSIFQNNESFLKNKSKDEISRSKILMNRRIFFMRFIFDTNIKTEEEFKNSLLLGLIYQLKMPNASKLLQRGLFDLFLNNFCVPIYIDSILALINIYRDKFGKVSTDIVSVEGKEIKNLHQKINLLNFSQNTQTHDSRMLEIFLELECRISNLERRILRGSIQFMSFYAKRGYASVYKSILKQAELYYRVSN</sequence>
<dbReference type="EMBL" id="PIXR01000716">
    <property type="protein sequence ID" value="TBU05118.1"/>
    <property type="molecule type" value="Genomic_DNA"/>
</dbReference>
<protein>
    <submittedName>
        <fullName evidence="2">Uncharacterized protein</fullName>
    </submittedName>
</protein>
<dbReference type="VEuPathDB" id="MicrosporidiaDB:CWI36_0064p0050"/>